<keyword evidence="2" id="KW-1185">Reference proteome</keyword>
<accession>A0ABQ3BAW4</accession>
<evidence type="ECO:0008006" key="3">
    <source>
        <dbReference type="Google" id="ProtNLM"/>
    </source>
</evidence>
<comment type="caution">
    <text evidence="1">The sequence shown here is derived from an EMBL/GenBank/DDBJ whole genome shotgun (WGS) entry which is preliminary data.</text>
</comment>
<proteinExistence type="predicted"/>
<evidence type="ECO:0000313" key="2">
    <source>
        <dbReference type="Proteomes" id="UP000601597"/>
    </source>
</evidence>
<dbReference type="EMBL" id="BMXV01000008">
    <property type="protein sequence ID" value="GGY82005.1"/>
    <property type="molecule type" value="Genomic_DNA"/>
</dbReference>
<protein>
    <recommendedName>
        <fullName evidence="3">Transcriptional regulator, AlpA family</fullName>
    </recommendedName>
</protein>
<dbReference type="InterPro" id="IPR010260">
    <property type="entry name" value="AlpA"/>
</dbReference>
<dbReference type="Pfam" id="PF05930">
    <property type="entry name" value="Phage_AlpA"/>
    <property type="match status" value="1"/>
</dbReference>
<dbReference type="Gene3D" id="1.10.238.160">
    <property type="match status" value="1"/>
</dbReference>
<dbReference type="SUPFAM" id="SSF46955">
    <property type="entry name" value="Putative DNA-binding domain"/>
    <property type="match status" value="1"/>
</dbReference>
<gene>
    <name evidence="1" type="ORF">GCM10007071_31700</name>
</gene>
<reference evidence="2" key="1">
    <citation type="journal article" date="2019" name="Int. J. Syst. Evol. Microbiol.">
        <title>The Global Catalogue of Microorganisms (GCM) 10K type strain sequencing project: providing services to taxonomists for standard genome sequencing and annotation.</title>
        <authorList>
            <consortium name="The Broad Institute Genomics Platform"/>
            <consortium name="The Broad Institute Genome Sequencing Center for Infectious Disease"/>
            <person name="Wu L."/>
            <person name="Ma J."/>
        </authorList>
    </citation>
    <scope>NUCLEOTIDE SEQUENCE [LARGE SCALE GENOMIC DNA]</scope>
    <source>
        <strain evidence="2">KCTC 22280</strain>
    </source>
</reference>
<evidence type="ECO:0000313" key="1">
    <source>
        <dbReference type="EMBL" id="GGY82005.1"/>
    </source>
</evidence>
<sequence>MNTQTAPRTLLSDKDLAARWSVHRVTPWEWARQGRIPKPVKISTRCTRWRVAEIEAWEAKQEASA</sequence>
<dbReference type="InterPro" id="IPR009061">
    <property type="entry name" value="DNA-bd_dom_put_sf"/>
</dbReference>
<organism evidence="1 2">
    <name type="scientific">Marinobacter zhanjiangensis</name>
    <dbReference type="NCBI Taxonomy" id="578215"/>
    <lineage>
        <taxon>Bacteria</taxon>
        <taxon>Pseudomonadati</taxon>
        <taxon>Pseudomonadota</taxon>
        <taxon>Gammaproteobacteria</taxon>
        <taxon>Pseudomonadales</taxon>
        <taxon>Marinobacteraceae</taxon>
        <taxon>Marinobacter</taxon>
    </lineage>
</organism>
<dbReference type="Proteomes" id="UP000601597">
    <property type="component" value="Unassembled WGS sequence"/>
</dbReference>
<dbReference type="RefSeq" id="WP_189577788.1">
    <property type="nucleotide sequence ID" value="NZ_BMXV01000008.1"/>
</dbReference>
<name>A0ABQ3BAW4_9GAMM</name>